<dbReference type="Proteomes" id="UP000886998">
    <property type="component" value="Unassembled WGS sequence"/>
</dbReference>
<accession>A0A8X7BQI6</accession>
<organism evidence="1 2">
    <name type="scientific">Trichonephila inaurata madagascariensis</name>
    <dbReference type="NCBI Taxonomy" id="2747483"/>
    <lineage>
        <taxon>Eukaryota</taxon>
        <taxon>Metazoa</taxon>
        <taxon>Ecdysozoa</taxon>
        <taxon>Arthropoda</taxon>
        <taxon>Chelicerata</taxon>
        <taxon>Arachnida</taxon>
        <taxon>Araneae</taxon>
        <taxon>Araneomorphae</taxon>
        <taxon>Entelegynae</taxon>
        <taxon>Araneoidea</taxon>
        <taxon>Nephilidae</taxon>
        <taxon>Trichonephila</taxon>
        <taxon>Trichonephila inaurata</taxon>
    </lineage>
</organism>
<dbReference type="EMBL" id="BMAV01001100">
    <property type="protein sequence ID" value="GFY38882.1"/>
    <property type="molecule type" value="Genomic_DNA"/>
</dbReference>
<sequence>MSGDLLWSAEGLDPSCHTDAVDPALTFWYKWSTFHHAGRPAPDLWSISLLLLENLANNLQTVLSIQGLSRTTLVVPTPHALLHLPNVQARH</sequence>
<protein>
    <submittedName>
        <fullName evidence="1">Uncharacterized protein</fullName>
    </submittedName>
</protein>
<reference evidence="1" key="1">
    <citation type="submission" date="2020-08" db="EMBL/GenBank/DDBJ databases">
        <title>Multicomponent nature underlies the extraordinary mechanical properties of spider dragline silk.</title>
        <authorList>
            <person name="Kono N."/>
            <person name="Nakamura H."/>
            <person name="Mori M."/>
            <person name="Yoshida Y."/>
            <person name="Ohtoshi R."/>
            <person name="Malay A.D."/>
            <person name="Moran D.A.P."/>
            <person name="Tomita M."/>
            <person name="Numata K."/>
            <person name="Arakawa K."/>
        </authorList>
    </citation>
    <scope>NUCLEOTIDE SEQUENCE</scope>
</reference>
<comment type="caution">
    <text evidence="1">The sequence shown here is derived from an EMBL/GenBank/DDBJ whole genome shotgun (WGS) entry which is preliminary data.</text>
</comment>
<evidence type="ECO:0000313" key="1">
    <source>
        <dbReference type="EMBL" id="GFY38882.1"/>
    </source>
</evidence>
<gene>
    <name evidence="1" type="ORF">TNIN_348551</name>
</gene>
<dbReference type="AlphaFoldDB" id="A0A8X7BQI6"/>
<evidence type="ECO:0000313" key="2">
    <source>
        <dbReference type="Proteomes" id="UP000886998"/>
    </source>
</evidence>
<name>A0A8X7BQI6_9ARAC</name>
<proteinExistence type="predicted"/>
<keyword evidence="2" id="KW-1185">Reference proteome</keyword>